<dbReference type="PANTHER" id="PTHR33221:SF15">
    <property type="entry name" value="HTH-TYPE TRANSCRIPTIONAL REGULATOR YWGB-RELATED"/>
    <property type="match status" value="1"/>
</dbReference>
<dbReference type="AlphaFoldDB" id="A0A5A5TJ64"/>
<evidence type="ECO:0000313" key="2">
    <source>
        <dbReference type="Proteomes" id="UP000322530"/>
    </source>
</evidence>
<dbReference type="SUPFAM" id="SSF46785">
    <property type="entry name" value="Winged helix' DNA-binding domain"/>
    <property type="match status" value="1"/>
</dbReference>
<protein>
    <recommendedName>
        <fullName evidence="3">Rrf2 family transcriptional regulator</fullName>
    </recommendedName>
</protein>
<dbReference type="OrthoDB" id="9808360at2"/>
<dbReference type="Proteomes" id="UP000322530">
    <property type="component" value="Unassembled WGS sequence"/>
</dbReference>
<comment type="caution">
    <text evidence="1">The sequence shown here is derived from an EMBL/GenBank/DDBJ whole genome shotgun (WGS) entry which is preliminary data.</text>
</comment>
<dbReference type="PANTHER" id="PTHR33221">
    <property type="entry name" value="WINGED HELIX-TURN-HELIX TRANSCRIPTIONAL REGULATOR, RRF2 FAMILY"/>
    <property type="match status" value="1"/>
</dbReference>
<dbReference type="EMBL" id="BIXY01000089">
    <property type="protein sequence ID" value="GCF10984.1"/>
    <property type="molecule type" value="Genomic_DNA"/>
</dbReference>
<accession>A0A5A5TJ64</accession>
<gene>
    <name evidence="1" type="ORF">KDI_45480</name>
</gene>
<keyword evidence="2" id="KW-1185">Reference proteome</keyword>
<reference evidence="1 2" key="1">
    <citation type="submission" date="2019-01" db="EMBL/GenBank/DDBJ databases">
        <title>Draft genome sequence of Dictyobacter sp. Uno17.</title>
        <authorList>
            <person name="Wang C.M."/>
            <person name="Zheng Y."/>
            <person name="Sakai Y."/>
            <person name="Abe K."/>
            <person name="Yokota A."/>
            <person name="Yabe S."/>
        </authorList>
    </citation>
    <scope>NUCLEOTIDE SEQUENCE [LARGE SCALE GENOMIC DNA]</scope>
    <source>
        <strain evidence="1 2">Uno17</strain>
    </source>
</reference>
<dbReference type="PROSITE" id="PS51197">
    <property type="entry name" value="HTH_RRF2_2"/>
    <property type="match status" value="1"/>
</dbReference>
<evidence type="ECO:0008006" key="3">
    <source>
        <dbReference type="Google" id="ProtNLM"/>
    </source>
</evidence>
<dbReference type="InterPro" id="IPR036388">
    <property type="entry name" value="WH-like_DNA-bd_sf"/>
</dbReference>
<sequence length="148" mass="16058">MPEQEDMMSIETSMGSGWFAVAVQALVVLARTEGNCSSSMIACSLKAHAVFLRRVMAQLVRSDIVEVREGRDGGYRLSRAAECITLADVYKAVHGVGALDLSPYEAHSDCTFTCRISAVMHAISNEVDEQVQITLTQHTIAQIVAKAL</sequence>
<name>A0A5A5TJ64_9CHLR</name>
<proteinExistence type="predicted"/>
<dbReference type="InterPro" id="IPR036390">
    <property type="entry name" value="WH_DNA-bd_sf"/>
</dbReference>
<evidence type="ECO:0000313" key="1">
    <source>
        <dbReference type="EMBL" id="GCF10984.1"/>
    </source>
</evidence>
<dbReference type="GO" id="GO:0003700">
    <property type="term" value="F:DNA-binding transcription factor activity"/>
    <property type="evidence" value="ECO:0007669"/>
    <property type="project" value="TreeGrafter"/>
</dbReference>
<organism evidence="1 2">
    <name type="scientific">Dictyobacter arantiisoli</name>
    <dbReference type="NCBI Taxonomy" id="2014874"/>
    <lineage>
        <taxon>Bacteria</taxon>
        <taxon>Bacillati</taxon>
        <taxon>Chloroflexota</taxon>
        <taxon>Ktedonobacteria</taxon>
        <taxon>Ktedonobacterales</taxon>
        <taxon>Dictyobacteraceae</taxon>
        <taxon>Dictyobacter</taxon>
    </lineage>
</organism>
<dbReference type="GO" id="GO:0005829">
    <property type="term" value="C:cytosol"/>
    <property type="evidence" value="ECO:0007669"/>
    <property type="project" value="TreeGrafter"/>
</dbReference>
<dbReference type="Gene3D" id="1.10.10.10">
    <property type="entry name" value="Winged helix-like DNA-binding domain superfamily/Winged helix DNA-binding domain"/>
    <property type="match status" value="1"/>
</dbReference>
<dbReference type="Pfam" id="PF02082">
    <property type="entry name" value="Rrf2"/>
    <property type="match status" value="1"/>
</dbReference>
<dbReference type="InterPro" id="IPR000944">
    <property type="entry name" value="Tscrpt_reg_Rrf2"/>
</dbReference>